<reference evidence="5 6" key="1">
    <citation type="journal article" date="2017" name="Syst. Appl. Microbiol.">
        <title>Lebetimonas natsushimae sp. nov., a novel strictly anaerobic, moderately thermophilic chemoautotroph isolated from a deep-sea hydrothermal vent polychaete nest in the Mid-Okinawa Trough.</title>
        <authorList>
            <person name="Nagata R."/>
            <person name="Takaki Y."/>
            <person name="Tame A."/>
            <person name="Nunoura T."/>
            <person name="Muto H."/>
            <person name="Mino S."/>
            <person name="Sawayama S."/>
            <person name="Takai K."/>
            <person name="Nakagawa S."/>
        </authorList>
    </citation>
    <scope>NUCLEOTIDE SEQUENCE [LARGE SCALE GENOMIC DNA]</scope>
    <source>
        <strain evidence="5 6">HS1857</strain>
    </source>
</reference>
<dbReference type="InterPro" id="IPR015421">
    <property type="entry name" value="PyrdxlP-dep_Trfase_major"/>
</dbReference>
<keyword evidence="5" id="KW-0808">Transferase</keyword>
<evidence type="ECO:0000256" key="1">
    <source>
        <dbReference type="ARBA" id="ARBA00037999"/>
    </source>
</evidence>
<dbReference type="SUPFAM" id="SSF53383">
    <property type="entry name" value="PLP-dependent transferases"/>
    <property type="match status" value="1"/>
</dbReference>
<proteinExistence type="inferred from homology"/>
<name>A0A292YBH8_9BACT</name>
<keyword evidence="3 4" id="KW-0663">Pyridoxal phosphate</keyword>
<gene>
    <name evidence="5" type="ORF">LNAT_P0156</name>
</gene>
<evidence type="ECO:0000256" key="3">
    <source>
        <dbReference type="PIRSR" id="PIRSR000390-2"/>
    </source>
</evidence>
<dbReference type="InterPro" id="IPR015422">
    <property type="entry name" value="PyrdxlP-dep_Trfase_small"/>
</dbReference>
<dbReference type="GO" id="GO:0047302">
    <property type="term" value="F:UDP-2-acetamido-4-amino-2,4,6-trideoxyglucose transaminase activity"/>
    <property type="evidence" value="ECO:0007669"/>
    <property type="project" value="UniProtKB-EC"/>
</dbReference>
<dbReference type="AlphaFoldDB" id="A0A292YBH8"/>
<dbReference type="GO" id="GO:0030170">
    <property type="term" value="F:pyridoxal phosphate binding"/>
    <property type="evidence" value="ECO:0007669"/>
    <property type="project" value="TreeGrafter"/>
</dbReference>
<protein>
    <submittedName>
        <fullName evidence="5">UDP-N-acetylbacillosamine transaminase</fullName>
        <ecNumber evidence="5">2.6.1.34</ecNumber>
    </submittedName>
</protein>
<dbReference type="EMBL" id="BDME01000001">
    <property type="protein sequence ID" value="GAX86861.1"/>
    <property type="molecule type" value="Genomic_DNA"/>
</dbReference>
<dbReference type="GO" id="GO:0000271">
    <property type="term" value="P:polysaccharide biosynthetic process"/>
    <property type="evidence" value="ECO:0007669"/>
    <property type="project" value="TreeGrafter"/>
</dbReference>
<dbReference type="RefSeq" id="WP_096258025.1">
    <property type="nucleotide sequence ID" value="NZ_BDME01000001.1"/>
</dbReference>
<accession>A0A292YBH8</accession>
<keyword evidence="6" id="KW-1185">Reference proteome</keyword>
<comment type="similarity">
    <text evidence="1 4">Belongs to the DegT/DnrJ/EryC1 family.</text>
</comment>
<dbReference type="InterPro" id="IPR000653">
    <property type="entry name" value="DegT/StrS_aminotransferase"/>
</dbReference>
<evidence type="ECO:0000313" key="5">
    <source>
        <dbReference type="EMBL" id="GAX86861.1"/>
    </source>
</evidence>
<comment type="caution">
    <text evidence="5">The sequence shown here is derived from an EMBL/GenBank/DDBJ whole genome shotgun (WGS) entry which is preliminary data.</text>
</comment>
<organism evidence="5 6">
    <name type="scientific">Lebetimonas natsushimae</name>
    <dbReference type="NCBI Taxonomy" id="1936991"/>
    <lineage>
        <taxon>Bacteria</taxon>
        <taxon>Pseudomonadati</taxon>
        <taxon>Campylobacterota</taxon>
        <taxon>Epsilonproteobacteria</taxon>
        <taxon>Nautiliales</taxon>
        <taxon>Nautiliaceae</taxon>
        <taxon>Lebetimonas</taxon>
    </lineage>
</organism>
<evidence type="ECO:0000256" key="4">
    <source>
        <dbReference type="RuleBase" id="RU004508"/>
    </source>
</evidence>
<keyword evidence="5" id="KW-0032">Aminotransferase</keyword>
<dbReference type="Proteomes" id="UP000217944">
    <property type="component" value="Unassembled WGS sequence"/>
</dbReference>
<evidence type="ECO:0000313" key="6">
    <source>
        <dbReference type="Proteomes" id="UP000217944"/>
    </source>
</evidence>
<sequence length="365" mass="41536">MIYLSPPHMSGKEIEYVKKAFESNYIAPLGEFVDKFEDLIKNYTGAKAALAVCNATSGLHLALRVLGIKDSKVAVSTFTFIGSVNPILYERNKPVFIDVDEYWHMDAELLEKAVKENDIKAVILPHIYGQVADIEPILEICKKNDIYLIEDAAESLGAYYKLKMDNGEWKIKYSGTFGIFGVYSFNGNKLLTTSSGGVLVGNDENLIKKARFLSTQAKEADFMEYVHKEVGYNYRMSNILAAVGVGQMEVVEERIAKKREIFNWYREFLDEEFMPELSNTRGTRWLTTVVFKDKDPWEVMKKLRVNEIESRPLWNPMHLQPLFNGAKAYLNGRSEELFKKGLCLPSGTTLTQKQVKDICEIVKSS</sequence>
<dbReference type="InterPro" id="IPR015424">
    <property type="entry name" value="PyrdxlP-dep_Trfase"/>
</dbReference>
<feature type="modified residue" description="N6-(pyridoxal phosphate)lysine" evidence="3">
    <location>
        <position position="189"/>
    </location>
</feature>
<feature type="active site" description="Proton acceptor" evidence="2">
    <location>
        <position position="189"/>
    </location>
</feature>
<dbReference type="Gene3D" id="3.40.640.10">
    <property type="entry name" value="Type I PLP-dependent aspartate aminotransferase-like (Major domain)"/>
    <property type="match status" value="1"/>
</dbReference>
<dbReference type="OrthoDB" id="9766188at2"/>
<dbReference type="PIRSF" id="PIRSF000390">
    <property type="entry name" value="PLP_StrS"/>
    <property type="match status" value="1"/>
</dbReference>
<dbReference type="EC" id="2.6.1.34" evidence="5"/>
<dbReference type="Pfam" id="PF01041">
    <property type="entry name" value="DegT_DnrJ_EryC1"/>
    <property type="match status" value="1"/>
</dbReference>
<dbReference type="Gene3D" id="3.90.1150.10">
    <property type="entry name" value="Aspartate Aminotransferase, domain 1"/>
    <property type="match status" value="1"/>
</dbReference>
<dbReference type="PANTHER" id="PTHR30244:SF34">
    <property type="entry name" value="DTDP-4-AMINO-4,6-DIDEOXYGALACTOSE TRANSAMINASE"/>
    <property type="match status" value="1"/>
</dbReference>
<evidence type="ECO:0000256" key="2">
    <source>
        <dbReference type="PIRSR" id="PIRSR000390-1"/>
    </source>
</evidence>
<dbReference type="PANTHER" id="PTHR30244">
    <property type="entry name" value="TRANSAMINASE"/>
    <property type="match status" value="1"/>
</dbReference>
<dbReference type="CDD" id="cd00616">
    <property type="entry name" value="AHBA_syn"/>
    <property type="match status" value="1"/>
</dbReference>